<keyword evidence="2" id="KW-1003">Cell membrane</keyword>
<dbReference type="GO" id="GO:0004930">
    <property type="term" value="F:G protein-coupled receptor activity"/>
    <property type="evidence" value="ECO:0007669"/>
    <property type="project" value="UniProtKB-KW"/>
</dbReference>
<evidence type="ECO:0000256" key="4">
    <source>
        <dbReference type="ARBA" id="ARBA00022989"/>
    </source>
</evidence>
<organism evidence="11">
    <name type="scientific">Capitella teleta</name>
    <name type="common">Polychaete worm</name>
    <dbReference type="NCBI Taxonomy" id="283909"/>
    <lineage>
        <taxon>Eukaryota</taxon>
        <taxon>Metazoa</taxon>
        <taxon>Spiralia</taxon>
        <taxon>Lophotrochozoa</taxon>
        <taxon>Annelida</taxon>
        <taxon>Polychaeta</taxon>
        <taxon>Sedentaria</taxon>
        <taxon>Scolecida</taxon>
        <taxon>Capitellidae</taxon>
        <taxon>Capitella</taxon>
    </lineage>
</organism>
<feature type="transmembrane region" description="Helical" evidence="9">
    <location>
        <begin position="55"/>
        <end position="88"/>
    </location>
</feature>
<evidence type="ECO:0000313" key="12">
    <source>
        <dbReference type="EnsemblMetazoa" id="CapteP186946"/>
    </source>
</evidence>
<evidence type="ECO:0000313" key="13">
    <source>
        <dbReference type="Proteomes" id="UP000014760"/>
    </source>
</evidence>
<dbReference type="AlphaFoldDB" id="R7TGF6"/>
<dbReference type="STRING" id="283909.R7TGF6"/>
<evidence type="ECO:0000256" key="5">
    <source>
        <dbReference type="ARBA" id="ARBA00023040"/>
    </source>
</evidence>
<feature type="transmembrane region" description="Helical" evidence="9">
    <location>
        <begin position="194"/>
        <end position="219"/>
    </location>
</feature>
<dbReference type="OrthoDB" id="6147740at2759"/>
<evidence type="ECO:0000256" key="6">
    <source>
        <dbReference type="ARBA" id="ARBA00023136"/>
    </source>
</evidence>
<reference evidence="11 13" key="2">
    <citation type="journal article" date="2013" name="Nature">
        <title>Insights into bilaterian evolution from three spiralian genomes.</title>
        <authorList>
            <person name="Simakov O."/>
            <person name="Marletaz F."/>
            <person name="Cho S.J."/>
            <person name="Edsinger-Gonzales E."/>
            <person name="Havlak P."/>
            <person name="Hellsten U."/>
            <person name="Kuo D.H."/>
            <person name="Larsson T."/>
            <person name="Lv J."/>
            <person name="Arendt D."/>
            <person name="Savage R."/>
            <person name="Osoegawa K."/>
            <person name="de Jong P."/>
            <person name="Grimwood J."/>
            <person name="Chapman J.A."/>
            <person name="Shapiro H."/>
            <person name="Aerts A."/>
            <person name="Otillar R.P."/>
            <person name="Terry A.Y."/>
            <person name="Boore J.L."/>
            <person name="Grigoriev I.V."/>
            <person name="Lindberg D.R."/>
            <person name="Seaver E.C."/>
            <person name="Weisblat D.A."/>
            <person name="Putnam N.H."/>
            <person name="Rokhsar D.S."/>
        </authorList>
    </citation>
    <scope>NUCLEOTIDE SEQUENCE</scope>
    <source>
        <strain evidence="11 13">I ESC-2004</strain>
    </source>
</reference>
<keyword evidence="13" id="KW-1185">Reference proteome</keyword>
<feature type="transmembrane region" description="Helical" evidence="9">
    <location>
        <begin position="108"/>
        <end position="129"/>
    </location>
</feature>
<dbReference type="PANTHER" id="PTHR24228">
    <property type="entry name" value="B2 BRADYKININ RECEPTOR/ANGIOTENSIN II RECEPTOR"/>
    <property type="match status" value="1"/>
</dbReference>
<dbReference type="PROSITE" id="PS50262">
    <property type="entry name" value="G_PROTEIN_RECEP_F1_2"/>
    <property type="match status" value="1"/>
</dbReference>
<evidence type="ECO:0000256" key="1">
    <source>
        <dbReference type="ARBA" id="ARBA00004651"/>
    </source>
</evidence>
<dbReference type="EnsemblMetazoa" id="CapteT186946">
    <property type="protein sequence ID" value="CapteP186946"/>
    <property type="gene ID" value="CapteG186946"/>
</dbReference>
<dbReference type="EMBL" id="KB310082">
    <property type="protein sequence ID" value="ELT92577.1"/>
    <property type="molecule type" value="Genomic_DNA"/>
</dbReference>
<accession>R7TGF6</accession>
<keyword evidence="7" id="KW-0675">Receptor</keyword>
<evidence type="ECO:0000256" key="8">
    <source>
        <dbReference type="ARBA" id="ARBA00023224"/>
    </source>
</evidence>
<feature type="transmembrane region" description="Helical" evidence="9">
    <location>
        <begin position="150"/>
        <end position="174"/>
    </location>
</feature>
<dbReference type="PANTHER" id="PTHR24228:SF59">
    <property type="entry name" value="NEUROPEPTIDE RECEPTOR 15"/>
    <property type="match status" value="1"/>
</dbReference>
<dbReference type="Proteomes" id="UP000014760">
    <property type="component" value="Unassembled WGS sequence"/>
</dbReference>
<dbReference type="CDD" id="cd00637">
    <property type="entry name" value="7tm_classA_rhodopsin-like"/>
    <property type="match status" value="1"/>
</dbReference>
<keyword evidence="4 9" id="KW-1133">Transmembrane helix</keyword>
<dbReference type="OMA" id="ICYASAI"/>
<keyword evidence="6 9" id="KW-0472">Membrane</keyword>
<dbReference type="InterPro" id="IPR000276">
    <property type="entry name" value="GPCR_Rhodpsn"/>
</dbReference>
<comment type="subcellular location">
    <subcellularLocation>
        <location evidence="1">Cell membrane</location>
        <topology evidence="1">Multi-pass membrane protein</topology>
    </subcellularLocation>
</comment>
<evidence type="ECO:0000256" key="3">
    <source>
        <dbReference type="ARBA" id="ARBA00022692"/>
    </source>
</evidence>
<dbReference type="Pfam" id="PF00001">
    <property type="entry name" value="7tm_1"/>
    <property type="match status" value="1"/>
</dbReference>
<feature type="transmembrane region" description="Helical" evidence="9">
    <location>
        <begin position="250"/>
        <end position="270"/>
    </location>
</feature>
<gene>
    <name evidence="11" type="ORF">CAPTEDRAFT_186946</name>
</gene>
<keyword evidence="3 9" id="KW-0812">Transmembrane</keyword>
<reference evidence="13" key="1">
    <citation type="submission" date="2012-12" db="EMBL/GenBank/DDBJ databases">
        <authorList>
            <person name="Hellsten U."/>
            <person name="Grimwood J."/>
            <person name="Chapman J.A."/>
            <person name="Shapiro H."/>
            <person name="Aerts A."/>
            <person name="Otillar R.P."/>
            <person name="Terry A.Y."/>
            <person name="Boore J.L."/>
            <person name="Simakov O."/>
            <person name="Marletaz F."/>
            <person name="Cho S.-J."/>
            <person name="Edsinger-Gonzales E."/>
            <person name="Havlak P."/>
            <person name="Kuo D.-H."/>
            <person name="Larsson T."/>
            <person name="Lv J."/>
            <person name="Arendt D."/>
            <person name="Savage R."/>
            <person name="Osoegawa K."/>
            <person name="de Jong P."/>
            <person name="Lindberg D.R."/>
            <person name="Seaver E.C."/>
            <person name="Weisblat D.A."/>
            <person name="Putnam N.H."/>
            <person name="Grigoriev I.V."/>
            <person name="Rokhsar D.S."/>
        </authorList>
    </citation>
    <scope>NUCLEOTIDE SEQUENCE</scope>
    <source>
        <strain evidence="13">I ESC-2004</strain>
    </source>
</reference>
<dbReference type="PRINTS" id="PR00237">
    <property type="entry name" value="GPCRRHODOPSN"/>
</dbReference>
<evidence type="ECO:0000256" key="7">
    <source>
        <dbReference type="ARBA" id="ARBA00023170"/>
    </source>
</evidence>
<dbReference type="HOGENOM" id="CLU_009579_11_5_1"/>
<name>R7TGF6_CAPTE</name>
<evidence type="ECO:0000313" key="11">
    <source>
        <dbReference type="EMBL" id="ELT92577.1"/>
    </source>
</evidence>
<feature type="domain" description="G-protein coupled receptors family 1 profile" evidence="10">
    <location>
        <begin position="34"/>
        <end position="304"/>
    </location>
</feature>
<evidence type="ECO:0000256" key="9">
    <source>
        <dbReference type="SAM" id="Phobius"/>
    </source>
</evidence>
<reference evidence="12" key="3">
    <citation type="submission" date="2015-06" db="UniProtKB">
        <authorList>
            <consortium name="EnsemblMetazoa"/>
        </authorList>
    </citation>
    <scope>IDENTIFICATION</scope>
</reference>
<dbReference type="EMBL" id="AMQN01002814">
    <property type="status" value="NOT_ANNOTATED_CDS"/>
    <property type="molecule type" value="Genomic_DNA"/>
</dbReference>
<keyword evidence="8" id="KW-0807">Transducer</keyword>
<dbReference type="InterPro" id="IPR017452">
    <property type="entry name" value="GPCR_Rhodpsn_7TM"/>
</dbReference>
<evidence type="ECO:0000259" key="10">
    <source>
        <dbReference type="PROSITE" id="PS50262"/>
    </source>
</evidence>
<feature type="transmembrane region" description="Helical" evidence="9">
    <location>
        <begin position="25"/>
        <end position="43"/>
    </location>
</feature>
<evidence type="ECO:0000256" key="2">
    <source>
        <dbReference type="ARBA" id="ARBA00022475"/>
    </source>
</evidence>
<protein>
    <recommendedName>
        <fullName evidence="10">G-protein coupled receptors family 1 profile domain-containing protein</fullName>
    </recommendedName>
</protein>
<keyword evidence="5" id="KW-0297">G-protein coupled receptor</keyword>
<sequence length="343" mass="38317">MNSSEVLNSTVECHKYGAYRCTLTVVNWALAFFGNTFTILTMLKTKEGIGKKGRAYIISLSCFDLLMSPILTADLTLGYLGGLCQPLFPPYTKEVISWVPTLRRNRSILGAFYSISLVGSLLVMMTISLDRLLAVSKPLFYKHNITIPRIRILVAGIWVYVGTLGLFIFCYFSQQSTDVQVLSGLYNGSILPPWAYKYVLQAHVYLTIAGTFLSSGLAIHFVKKLDKKPGTGSNSVKSSARTKRVLKMTLATLISLLLLYCPFLLVTSLLDDKKGTSPQWMYDYLLVSTNFLTQCNSGINPLIYSCFNEDFKNAYKRMLRTGRNRVWPQANSSSVTGTMSLPE</sequence>
<dbReference type="Gene3D" id="1.20.1070.10">
    <property type="entry name" value="Rhodopsin 7-helix transmembrane proteins"/>
    <property type="match status" value="1"/>
</dbReference>
<dbReference type="GO" id="GO:0005886">
    <property type="term" value="C:plasma membrane"/>
    <property type="evidence" value="ECO:0007669"/>
    <property type="project" value="UniProtKB-SubCell"/>
</dbReference>
<dbReference type="SUPFAM" id="SSF81321">
    <property type="entry name" value="Family A G protein-coupled receptor-like"/>
    <property type="match status" value="1"/>
</dbReference>
<proteinExistence type="predicted"/>